<reference evidence="2" key="1">
    <citation type="journal article" date="2019" name="Int. J. Syst. Evol. Microbiol.">
        <title>The Global Catalogue of Microorganisms (GCM) 10K type strain sequencing project: providing services to taxonomists for standard genome sequencing and annotation.</title>
        <authorList>
            <consortium name="The Broad Institute Genomics Platform"/>
            <consortium name="The Broad Institute Genome Sequencing Center for Infectious Disease"/>
            <person name="Wu L."/>
            <person name="Ma J."/>
        </authorList>
    </citation>
    <scope>NUCLEOTIDE SEQUENCE [LARGE SCALE GENOMIC DNA]</scope>
    <source>
        <strain evidence="2">NBRC 111146</strain>
    </source>
</reference>
<sequence>MKPFTIFFCILIISPSVFSYDDSQRYKVAKFYKEKAQKAVDNSAKHLKGECRIMLSMHHLDQKYAKLKRVRANGNSLVCKAAKKELKKYKNQKIAYDTPEKLLRLTISTGH</sequence>
<evidence type="ECO:0000313" key="2">
    <source>
        <dbReference type="Proteomes" id="UP001157156"/>
    </source>
</evidence>
<dbReference type="EMBL" id="BSPV01000003">
    <property type="protein sequence ID" value="GLT14050.1"/>
    <property type="molecule type" value="Genomic_DNA"/>
</dbReference>
<dbReference type="Proteomes" id="UP001157156">
    <property type="component" value="Unassembled WGS sequence"/>
</dbReference>
<name>A0ABQ6ELS2_9VIBR</name>
<proteinExistence type="predicted"/>
<dbReference type="RefSeq" id="WP_089124410.1">
    <property type="nucleotide sequence ID" value="NZ_BSPV01000003.1"/>
</dbReference>
<protein>
    <recommendedName>
        <fullName evidence="3">DUF3718 domain-containing protein</fullName>
    </recommendedName>
</protein>
<accession>A0ABQ6ELS2</accession>
<gene>
    <name evidence="1" type="ORF">GCM10007931_10240</name>
</gene>
<evidence type="ECO:0008006" key="3">
    <source>
        <dbReference type="Google" id="ProtNLM"/>
    </source>
</evidence>
<evidence type="ECO:0000313" key="1">
    <source>
        <dbReference type="EMBL" id="GLT14050.1"/>
    </source>
</evidence>
<keyword evidence="2" id="KW-1185">Reference proteome</keyword>
<comment type="caution">
    <text evidence="1">The sequence shown here is derived from an EMBL/GenBank/DDBJ whole genome shotgun (WGS) entry which is preliminary data.</text>
</comment>
<organism evidence="1 2">
    <name type="scientific">Vibrio algivorus</name>
    <dbReference type="NCBI Taxonomy" id="1667024"/>
    <lineage>
        <taxon>Bacteria</taxon>
        <taxon>Pseudomonadati</taxon>
        <taxon>Pseudomonadota</taxon>
        <taxon>Gammaproteobacteria</taxon>
        <taxon>Vibrionales</taxon>
        <taxon>Vibrionaceae</taxon>
        <taxon>Vibrio</taxon>
    </lineage>
</organism>